<evidence type="ECO:0000313" key="11">
    <source>
        <dbReference type="EMBL" id="ACL45153.1"/>
    </source>
</evidence>
<evidence type="ECO:0000256" key="2">
    <source>
        <dbReference type="ARBA" id="ARBA00022475"/>
    </source>
</evidence>
<dbReference type="STRING" id="395961.Cyan7425_2807"/>
<dbReference type="GO" id="GO:0005886">
    <property type="term" value="C:plasma membrane"/>
    <property type="evidence" value="ECO:0007669"/>
    <property type="project" value="UniProtKB-SubCell"/>
</dbReference>
<evidence type="ECO:0000256" key="7">
    <source>
        <dbReference type="SAM" id="Phobius"/>
    </source>
</evidence>
<proteinExistence type="predicted"/>
<dbReference type="SMART" id="SM00304">
    <property type="entry name" value="HAMP"/>
    <property type="match status" value="1"/>
</dbReference>
<dbReference type="PROSITE" id="PS50112">
    <property type="entry name" value="PAS"/>
    <property type="match status" value="1"/>
</dbReference>
<keyword evidence="3 7" id="KW-0812">Transmembrane</keyword>
<dbReference type="Gene3D" id="6.10.340.10">
    <property type="match status" value="1"/>
</dbReference>
<protein>
    <submittedName>
        <fullName evidence="11">Putative PAS/PAC sensor protein</fullName>
    </submittedName>
</protein>
<dbReference type="NCBIfam" id="TIGR00229">
    <property type="entry name" value="sensory_box"/>
    <property type="match status" value="1"/>
</dbReference>
<dbReference type="Gene3D" id="3.30.450.20">
    <property type="entry name" value="PAS domain"/>
    <property type="match status" value="3"/>
</dbReference>
<dbReference type="PROSITE" id="PS50885">
    <property type="entry name" value="HAMP"/>
    <property type="match status" value="1"/>
</dbReference>
<reference evidence="11" key="1">
    <citation type="submission" date="2009-01" db="EMBL/GenBank/DDBJ databases">
        <title>Complete sequence of chromosome Cyanothece sp. PCC 7425.</title>
        <authorList>
            <consortium name="US DOE Joint Genome Institute"/>
            <person name="Lucas S."/>
            <person name="Copeland A."/>
            <person name="Lapidus A."/>
            <person name="Glavina del Rio T."/>
            <person name="Dalin E."/>
            <person name="Tice H."/>
            <person name="Bruce D."/>
            <person name="Goodwin L."/>
            <person name="Pitluck S."/>
            <person name="Sims D."/>
            <person name="Meineke L."/>
            <person name="Brettin T."/>
            <person name="Detter J.C."/>
            <person name="Han C."/>
            <person name="Larimer F."/>
            <person name="Land M."/>
            <person name="Hauser L."/>
            <person name="Kyrpides N."/>
            <person name="Ovchinnikova G."/>
            <person name="Liberton M."/>
            <person name="Stoeckel J."/>
            <person name="Banerjee A."/>
            <person name="Singh A."/>
            <person name="Page L."/>
            <person name="Sato H."/>
            <person name="Zhao L."/>
            <person name="Sherman L."/>
            <person name="Pakrasi H."/>
            <person name="Richardson P."/>
        </authorList>
    </citation>
    <scope>NUCLEOTIDE SEQUENCE</scope>
    <source>
        <strain evidence="11">PCC 7425</strain>
    </source>
</reference>
<sequence>MGKPTLLRSTRGRRKFHLQTVLVGGFVIQVAATVALVSYLSFQNSQTAVGELVERLNVEVSDRICQHLQRYLESTRQLATINANTIQEGILNPRDSQRLSQMFWKQVQLYPVGYISYGASSGEFVGAGYTPEDAQITVSVPGQDNRKIYTYATNSQGRPKQLLSVSPYDFQSEPWYREAVKTGQPLWSPVFKWNGSTSIFSMTYSVPILRQNRPVAVIGVDQRLDQISSFLQQLEISPGGETFVLERNGLLVASSSQEKPYRLVEGKEQRLSAIASQNSLIQQTAQALRQQFPSFKQIQESEQFEFWLDGERQLVQARPWGKSQGLDWIVVVAVPEADFTAQINAATYRTLLLCGLAFTVAILFGMVTARWITQPIQHVVQAAERMAAGELEQQVEAGGIVELEKLADSFNSMTAQIRTSFTTLADKNADLQQAKEELAGAKAQLEAILDAVPGSISWISADGIYLGVNQYLAQRLKLPAAEMVGKELGFGGTSQFVTFMRDFLASDRLSASQEITVQSNGQEFYYLIAAQKYQQGSMAVTVGLDITKQHQVQERLRIAEENYRGIYENALEGIYQATPTGQYISVNPSMARIYGYSSPQEMVARISDIRGQLYLNPEDYYQFQSLIATHHHVQDFEYRSYRQDGTVIWIEETTRAVYDNSGKLLYYEGIVEDITARKRLEEELRNQLSELRIEIDQQKREQDVALLTQDSFFQELQAEIAEVNLDEFWS</sequence>
<dbReference type="CDD" id="cd00130">
    <property type="entry name" value="PAS"/>
    <property type="match status" value="1"/>
</dbReference>
<dbReference type="SMART" id="SM00091">
    <property type="entry name" value="PAS"/>
    <property type="match status" value="2"/>
</dbReference>
<dbReference type="HOGENOM" id="CLU_000445_114_10_3"/>
<dbReference type="PROSITE" id="PS50113">
    <property type="entry name" value="PAC"/>
    <property type="match status" value="1"/>
</dbReference>
<evidence type="ECO:0000259" key="9">
    <source>
        <dbReference type="PROSITE" id="PS50113"/>
    </source>
</evidence>
<dbReference type="OrthoDB" id="436222at2"/>
<dbReference type="InterPro" id="IPR000700">
    <property type="entry name" value="PAS-assoc_C"/>
</dbReference>
<dbReference type="SMART" id="SM00086">
    <property type="entry name" value="PAC"/>
    <property type="match status" value="1"/>
</dbReference>
<feature type="domain" description="HAMP" evidence="10">
    <location>
        <begin position="370"/>
        <end position="422"/>
    </location>
</feature>
<dbReference type="EMBL" id="CP001344">
    <property type="protein sequence ID" value="ACL45153.1"/>
    <property type="molecule type" value="Genomic_DNA"/>
</dbReference>
<feature type="domain" description="PAC" evidence="9">
    <location>
        <begin position="634"/>
        <end position="686"/>
    </location>
</feature>
<dbReference type="InterPro" id="IPR000014">
    <property type="entry name" value="PAS"/>
</dbReference>
<dbReference type="AlphaFoldDB" id="B8HKG2"/>
<dbReference type="InterPro" id="IPR033479">
    <property type="entry name" value="dCache_1"/>
</dbReference>
<dbReference type="Pfam" id="PF08447">
    <property type="entry name" value="PAS_3"/>
    <property type="match status" value="1"/>
</dbReference>
<dbReference type="GO" id="GO:0007165">
    <property type="term" value="P:signal transduction"/>
    <property type="evidence" value="ECO:0007669"/>
    <property type="project" value="InterPro"/>
</dbReference>
<dbReference type="InterPro" id="IPR035965">
    <property type="entry name" value="PAS-like_dom_sf"/>
</dbReference>
<keyword evidence="6" id="KW-0175">Coiled coil</keyword>
<evidence type="ECO:0000256" key="6">
    <source>
        <dbReference type="SAM" id="Coils"/>
    </source>
</evidence>
<feature type="coiled-coil region" evidence="6">
    <location>
        <begin position="674"/>
        <end position="701"/>
    </location>
</feature>
<evidence type="ECO:0000256" key="1">
    <source>
        <dbReference type="ARBA" id="ARBA00004651"/>
    </source>
</evidence>
<evidence type="ECO:0000259" key="10">
    <source>
        <dbReference type="PROSITE" id="PS50885"/>
    </source>
</evidence>
<feature type="coiled-coil region" evidence="6">
    <location>
        <begin position="424"/>
        <end position="451"/>
    </location>
</feature>
<comment type="subcellular location">
    <subcellularLocation>
        <location evidence="1">Cell membrane</location>
        <topology evidence="1">Multi-pass membrane protein</topology>
    </subcellularLocation>
</comment>
<dbReference type="PANTHER" id="PTHR44757">
    <property type="entry name" value="DIGUANYLATE CYCLASE DGCP"/>
    <property type="match status" value="1"/>
</dbReference>
<dbReference type="eggNOG" id="COG3850">
    <property type="taxonomic scope" value="Bacteria"/>
</dbReference>
<dbReference type="CDD" id="cd12913">
    <property type="entry name" value="PDC1_MCP_like"/>
    <property type="match status" value="1"/>
</dbReference>
<evidence type="ECO:0000259" key="8">
    <source>
        <dbReference type="PROSITE" id="PS50112"/>
    </source>
</evidence>
<dbReference type="Pfam" id="PF02743">
    <property type="entry name" value="dCache_1"/>
    <property type="match status" value="1"/>
</dbReference>
<dbReference type="CDD" id="cd06225">
    <property type="entry name" value="HAMP"/>
    <property type="match status" value="1"/>
</dbReference>
<keyword evidence="5 7" id="KW-0472">Membrane</keyword>
<accession>B8HKG2</accession>
<feature type="transmembrane region" description="Helical" evidence="7">
    <location>
        <begin position="350"/>
        <end position="372"/>
    </location>
</feature>
<keyword evidence="2" id="KW-1003">Cell membrane</keyword>
<dbReference type="SUPFAM" id="SSF55785">
    <property type="entry name" value="PYP-like sensor domain (PAS domain)"/>
    <property type="match status" value="2"/>
</dbReference>
<dbReference type="KEGG" id="cyn:Cyan7425_2807"/>
<dbReference type="InterPro" id="IPR052155">
    <property type="entry name" value="Biofilm_reg_signaling"/>
</dbReference>
<dbReference type="InterPro" id="IPR001610">
    <property type="entry name" value="PAC"/>
</dbReference>
<dbReference type="eggNOG" id="COG2202">
    <property type="taxonomic scope" value="Bacteria"/>
</dbReference>
<organism evidence="11">
    <name type="scientific">Cyanothece sp. (strain PCC 7425 / ATCC 29141)</name>
    <dbReference type="NCBI Taxonomy" id="395961"/>
    <lineage>
        <taxon>Bacteria</taxon>
        <taxon>Bacillati</taxon>
        <taxon>Cyanobacteriota</taxon>
        <taxon>Cyanophyceae</taxon>
        <taxon>Gomontiellales</taxon>
        <taxon>Cyanothecaceae</taxon>
        <taxon>Cyanothece</taxon>
    </lineage>
</organism>
<feature type="transmembrane region" description="Helical" evidence="7">
    <location>
        <begin position="21"/>
        <end position="42"/>
    </location>
</feature>
<dbReference type="SUPFAM" id="SSF158472">
    <property type="entry name" value="HAMP domain-like"/>
    <property type="match status" value="1"/>
</dbReference>
<gene>
    <name evidence="11" type="ordered locus">Cyan7425_2807</name>
</gene>
<dbReference type="InterPro" id="IPR013655">
    <property type="entry name" value="PAS_fold_3"/>
</dbReference>
<dbReference type="InterPro" id="IPR003660">
    <property type="entry name" value="HAMP_dom"/>
</dbReference>
<feature type="domain" description="PAS" evidence="8">
    <location>
        <begin position="559"/>
        <end position="600"/>
    </location>
</feature>
<name>B8HKG2_CYAP4</name>
<evidence type="ECO:0000256" key="4">
    <source>
        <dbReference type="ARBA" id="ARBA00022989"/>
    </source>
</evidence>
<dbReference type="eggNOG" id="COG3829">
    <property type="taxonomic scope" value="Bacteria"/>
</dbReference>
<evidence type="ECO:0000256" key="5">
    <source>
        <dbReference type="ARBA" id="ARBA00023136"/>
    </source>
</evidence>
<dbReference type="PANTHER" id="PTHR44757:SF2">
    <property type="entry name" value="BIOFILM ARCHITECTURE MAINTENANCE PROTEIN MBAA"/>
    <property type="match status" value="1"/>
</dbReference>
<evidence type="ECO:0000256" key="3">
    <source>
        <dbReference type="ARBA" id="ARBA00022692"/>
    </source>
</evidence>
<keyword evidence="4 7" id="KW-1133">Transmembrane helix</keyword>
<dbReference type="Pfam" id="PF00672">
    <property type="entry name" value="HAMP"/>
    <property type="match status" value="1"/>
</dbReference>